<dbReference type="GO" id="GO:0005829">
    <property type="term" value="C:cytosol"/>
    <property type="evidence" value="ECO:0007669"/>
    <property type="project" value="TreeGrafter"/>
</dbReference>
<evidence type="ECO:0000313" key="9">
    <source>
        <dbReference type="Proteomes" id="UP000738402"/>
    </source>
</evidence>
<evidence type="ECO:0000259" key="7">
    <source>
        <dbReference type="PROSITE" id="PS50166"/>
    </source>
</evidence>
<name>A0AAN6I2Q4_9ASCO</name>
<organism evidence="8 9">
    <name type="scientific">Ogataea haglerorum</name>
    <dbReference type="NCBI Taxonomy" id="1937702"/>
    <lineage>
        <taxon>Eukaryota</taxon>
        <taxon>Fungi</taxon>
        <taxon>Dikarya</taxon>
        <taxon>Ascomycota</taxon>
        <taxon>Saccharomycotina</taxon>
        <taxon>Pichiomycetes</taxon>
        <taxon>Pichiales</taxon>
        <taxon>Pichiaceae</taxon>
        <taxon>Ogataea</taxon>
    </lineage>
</organism>
<evidence type="ECO:0000256" key="2">
    <source>
        <dbReference type="ARBA" id="ARBA00004496"/>
    </source>
</evidence>
<comment type="subcellular location">
    <subcellularLocation>
        <location evidence="2">Cytoplasm</location>
    </subcellularLocation>
    <subcellularLocation>
        <location evidence="1">Nucleus</location>
    </subcellularLocation>
</comment>
<dbReference type="EMBL" id="JAHLUH010000001">
    <property type="protein sequence ID" value="KAG7730820.1"/>
    <property type="molecule type" value="Genomic_DNA"/>
</dbReference>
<evidence type="ECO:0000256" key="5">
    <source>
        <dbReference type="ARBA" id="ARBA00022927"/>
    </source>
</evidence>
<dbReference type="AlphaFoldDB" id="A0AAN6I2Q4"/>
<evidence type="ECO:0000256" key="6">
    <source>
        <dbReference type="ARBA" id="ARBA00023242"/>
    </source>
</evidence>
<feature type="domain" description="Importin N-terminal" evidence="7">
    <location>
        <begin position="24"/>
        <end position="95"/>
    </location>
</feature>
<evidence type="ECO:0000256" key="4">
    <source>
        <dbReference type="ARBA" id="ARBA00022490"/>
    </source>
</evidence>
<reference evidence="8" key="1">
    <citation type="journal article" date="2021" name="G3 (Bethesda)">
        <title>Genomic diversity, chromosomal rearrangements, and interspecies hybridization in the ogataea polymorpha species complex.</title>
        <authorList>
            <person name="Hanson S.J."/>
            <person name="Cinneide E.O."/>
            <person name="Salzberg L.I."/>
            <person name="Wolfe K.H."/>
            <person name="McGowan J."/>
            <person name="Fitzpatrick D.A."/>
            <person name="Matlin K."/>
        </authorList>
    </citation>
    <scope>NUCLEOTIDE SEQUENCE</scope>
    <source>
        <strain evidence="8">83-405-1</strain>
    </source>
</reference>
<dbReference type="InterPro" id="IPR001494">
    <property type="entry name" value="Importin-beta_N"/>
</dbReference>
<dbReference type="PANTHER" id="PTHR10997">
    <property type="entry name" value="IMPORTIN-7, 8, 11"/>
    <property type="match status" value="1"/>
</dbReference>
<dbReference type="Proteomes" id="UP000738402">
    <property type="component" value="Unassembled WGS sequence"/>
</dbReference>
<evidence type="ECO:0000313" key="8">
    <source>
        <dbReference type="EMBL" id="KAG7730820.1"/>
    </source>
</evidence>
<keyword evidence="3" id="KW-0813">Transport</keyword>
<gene>
    <name evidence="8" type="ORF">KL933_000615</name>
</gene>
<evidence type="ECO:0000256" key="1">
    <source>
        <dbReference type="ARBA" id="ARBA00004123"/>
    </source>
</evidence>
<dbReference type="GO" id="GO:0005635">
    <property type="term" value="C:nuclear envelope"/>
    <property type="evidence" value="ECO:0007669"/>
    <property type="project" value="TreeGrafter"/>
</dbReference>
<dbReference type="Pfam" id="PF03810">
    <property type="entry name" value="IBN_N"/>
    <property type="match status" value="1"/>
</dbReference>
<dbReference type="SMART" id="SM00913">
    <property type="entry name" value="IBN_N"/>
    <property type="match status" value="1"/>
</dbReference>
<dbReference type="GO" id="GO:0031267">
    <property type="term" value="F:small GTPase binding"/>
    <property type="evidence" value="ECO:0007669"/>
    <property type="project" value="InterPro"/>
</dbReference>
<sequence>MNVQALHNCFLGTLQADQGVRQQAEEQLKQAESIVGFLGACLDILGSDDVEPVVKQACSIYFKNKMIRSWSSSEGEIDEGEKPGIRDRIIPTIHKLERTLRNQFIPVLSVMISSDYPQNWPSFLSTSKALFLNTSDIQAMYTGVLCFSELTRNYRWRTNAHRHLELDPIIRDNFPSLLQIGKQFVANPAAFEGHYEAGEIVKLILKCYKFVTYHDLPEPLQQQDVSLEWITFNVDVINMSLPPTVMELDEDDRSLSPWVRSQKWAYANLYRLFQRYASKSLSSRYEYNEFREMFANNVVPGLLEVYFKRLQEWKSQKIWLSDASLYQIISFLEQCVVQKGCFRLIEPHIREIIAEVAFPLLCPTDEVLDMFENDPNEYIHMILDMYEETSSPQMAVLSLIYTLVEKRSKVALEPILQFAYEKLASFANVPETLDVAKQKESALRIVGQISSKLTATKSLADQVEPFVASFVLPNFRSQFAFLRARTCDVSAKFDSLKFQDENNLTVLFNGVLSCFKEDNNLPVQLEAALAIQAFISFEQFKDALGSIIVETMEKLLELSNKVDIDAISAVIQECVECYSAQLQPFGANLMARLSEQLLRLLIEINDLSNSGPDNLDHDDLTDKHMAALGVFNTMVTVLLYFESSQDMIAGLEQSYAPIIQYTFEKELDDFYAEASELIENTLFLTRAVSPTMWSLFESMVTAVLKNDLAMFLDDISPALKNYLVYGGAVFRENKQYQDAMAQIILQILGSEDPDANEIYEVSDLGATFALTLDKAAIEPYSPQLVRSTLGVLSHEDTAHSSDSLKIIALGVVIAVLVVHPKACLQVLMECHALESFMTTWFKLGPSMKRVFDLKLSVLGLLSLLSVDYEALKQLQLEELISAAGSTLADHFAKLPAAINDLQKKRADFNADEQLVENEFAQPVFNDEAEDVDDDDIADYVLQNMGRDPDLLHAEDDEYEEDPFSNTVLDNVNVFRAFKDSFTQVQGDAEKYTKMTAHLTNEQLQTLQTIVNVAQ</sequence>
<keyword evidence="4" id="KW-0963">Cytoplasm</keyword>
<proteinExistence type="predicted"/>
<comment type="caution">
    <text evidence="8">The sequence shown here is derived from an EMBL/GenBank/DDBJ whole genome shotgun (WGS) entry which is preliminary data.</text>
</comment>
<dbReference type="InterPro" id="IPR011989">
    <property type="entry name" value="ARM-like"/>
</dbReference>
<keyword evidence="6" id="KW-0539">Nucleus</keyword>
<dbReference type="PROSITE" id="PS50166">
    <property type="entry name" value="IMPORTIN_B_NT"/>
    <property type="match status" value="1"/>
</dbReference>
<evidence type="ECO:0000256" key="3">
    <source>
        <dbReference type="ARBA" id="ARBA00022448"/>
    </source>
</evidence>
<protein>
    <recommendedName>
        <fullName evidence="7">Importin N-terminal domain-containing protein</fullName>
    </recommendedName>
</protein>
<dbReference type="Gene3D" id="1.25.10.10">
    <property type="entry name" value="Leucine-rich Repeat Variant"/>
    <property type="match status" value="1"/>
</dbReference>
<accession>A0AAN6I2Q4</accession>
<dbReference type="GO" id="GO:0006606">
    <property type="term" value="P:protein import into nucleus"/>
    <property type="evidence" value="ECO:0007669"/>
    <property type="project" value="TreeGrafter"/>
</dbReference>
<keyword evidence="5" id="KW-0653">Protein transport</keyword>
<dbReference type="SUPFAM" id="SSF48371">
    <property type="entry name" value="ARM repeat"/>
    <property type="match status" value="1"/>
</dbReference>
<dbReference type="PANTHER" id="PTHR10997:SF18">
    <property type="entry name" value="D-IMPORTIN 7_RANBP7"/>
    <property type="match status" value="1"/>
</dbReference>
<dbReference type="InterPro" id="IPR016024">
    <property type="entry name" value="ARM-type_fold"/>
</dbReference>